<evidence type="ECO:0000256" key="1">
    <source>
        <dbReference type="SAM" id="Phobius"/>
    </source>
</evidence>
<accession>A0AAE7NSZ7</accession>
<feature type="transmembrane region" description="Helical" evidence="1">
    <location>
        <begin position="111"/>
        <end position="128"/>
    </location>
</feature>
<keyword evidence="1" id="KW-0472">Membrane</keyword>
<protein>
    <submittedName>
        <fullName evidence="2">Uncharacterized protein</fullName>
    </submittedName>
</protein>
<evidence type="ECO:0000313" key="3">
    <source>
        <dbReference type="Proteomes" id="UP000594015"/>
    </source>
</evidence>
<gene>
    <name evidence="2" type="ORF">WN72_34125</name>
</gene>
<dbReference type="Proteomes" id="UP000594015">
    <property type="component" value="Chromosome"/>
</dbReference>
<dbReference type="EMBL" id="CP030050">
    <property type="protein sequence ID" value="QOZ70776.1"/>
    <property type="molecule type" value="Genomic_DNA"/>
</dbReference>
<dbReference type="RefSeq" id="WP_092215977.1">
    <property type="nucleotide sequence ID" value="NZ_CP030050.1"/>
</dbReference>
<organism evidence="2 3">
    <name type="scientific">Bradyrhizobium arachidis</name>
    <dbReference type="NCBI Taxonomy" id="858423"/>
    <lineage>
        <taxon>Bacteria</taxon>
        <taxon>Pseudomonadati</taxon>
        <taxon>Pseudomonadota</taxon>
        <taxon>Alphaproteobacteria</taxon>
        <taxon>Hyphomicrobiales</taxon>
        <taxon>Nitrobacteraceae</taxon>
        <taxon>Bradyrhizobium</taxon>
    </lineage>
</organism>
<evidence type="ECO:0000313" key="2">
    <source>
        <dbReference type="EMBL" id="QOZ70776.1"/>
    </source>
</evidence>
<name>A0AAE7NSZ7_9BRAD</name>
<dbReference type="KEGG" id="barh:WN72_34125"/>
<keyword evidence="1" id="KW-0812">Transmembrane</keyword>
<proteinExistence type="predicted"/>
<feature type="transmembrane region" description="Helical" evidence="1">
    <location>
        <begin position="81"/>
        <end position="99"/>
    </location>
</feature>
<reference evidence="2 3" key="1">
    <citation type="submission" date="2018-06" db="EMBL/GenBank/DDBJ databases">
        <title>Comparative genomics of Bradyrhizobium nodulating Arachidis hypogaea.</title>
        <authorList>
            <person name="Li Y."/>
        </authorList>
    </citation>
    <scope>NUCLEOTIDE SEQUENCE [LARGE SCALE GENOMIC DNA]</scope>
    <source>
        <strain evidence="2 3">CCBAU 051107</strain>
    </source>
</reference>
<dbReference type="AlphaFoldDB" id="A0AAE7NSZ7"/>
<feature type="transmembrane region" description="Helical" evidence="1">
    <location>
        <begin position="17"/>
        <end position="39"/>
    </location>
</feature>
<sequence>MAVMTDRETEISADVKGWFAGCAAATAVLFLYGLVAALAKGLTFPLLFAGLFVAAVHFAFIAMFTAVPAGLLMWGVRKARLELVAPLFVACGAALGWSGNYLFSPFDRDRMLYAAAGAAAGLAAWYCSRRSLAKTTERAASEGGTT</sequence>
<keyword evidence="1" id="KW-1133">Transmembrane helix</keyword>
<feature type="transmembrane region" description="Helical" evidence="1">
    <location>
        <begin position="45"/>
        <end position="74"/>
    </location>
</feature>